<dbReference type="PANTHER" id="PTHR43200:SF6">
    <property type="entry name" value="3'(2'),5'-BISPHOSPHATE NUCLEOTIDASE"/>
    <property type="match status" value="1"/>
</dbReference>
<dbReference type="PANTHER" id="PTHR43200">
    <property type="entry name" value="PHOSPHATASE"/>
    <property type="match status" value="1"/>
</dbReference>
<evidence type="ECO:0000313" key="7">
    <source>
        <dbReference type="EMBL" id="SMF61095.1"/>
    </source>
</evidence>
<evidence type="ECO:0000256" key="2">
    <source>
        <dbReference type="ARBA" id="ARBA00009759"/>
    </source>
</evidence>
<name>A0A1X7FYG9_9SPHN</name>
<keyword evidence="4" id="KW-0378">Hydrolase</keyword>
<organism evidence="7 8">
    <name type="scientific">Allosphingosinicella indica</name>
    <dbReference type="NCBI Taxonomy" id="941907"/>
    <lineage>
        <taxon>Bacteria</taxon>
        <taxon>Pseudomonadati</taxon>
        <taxon>Pseudomonadota</taxon>
        <taxon>Alphaproteobacteria</taxon>
        <taxon>Sphingomonadales</taxon>
        <taxon>Sphingomonadaceae</taxon>
        <taxon>Allosphingosinicella</taxon>
    </lineage>
</organism>
<sequence>MTDLREFAAFAERLADVGRRSALHWREQALETRDKRADGAFDPVTRADRETEAAMRAYIERHYPDHGINGEEMGAVAGSSPYGWSLDPIDGTRSFLCNLPSWSILVALLEQEQPVLGVIDIPMLGERLIGWASHCWRQKGEQRAIAKASGCRTLEQARISTTDPYLFSDQERNAFDRVRRAALLTRFGHDGFAYARLATGDIDLVLESGLEPHDRNALIPVVRAAGGAVSNWRGEHDFADGCLVAAASGELLRATVKLLQEA</sequence>
<protein>
    <submittedName>
        <fullName evidence="7">Myo-inositol-1(Or 4)-monophosphatase</fullName>
    </submittedName>
</protein>
<proteinExistence type="inferred from homology"/>
<dbReference type="InterPro" id="IPR051090">
    <property type="entry name" value="Inositol_monoP_superfamily"/>
</dbReference>
<feature type="binding site" evidence="6">
    <location>
        <position position="90"/>
    </location>
    <ligand>
        <name>Mg(2+)</name>
        <dbReference type="ChEBI" id="CHEBI:18420"/>
        <label>2</label>
    </ligand>
</feature>
<reference evidence="8" key="1">
    <citation type="submission" date="2017-04" db="EMBL/GenBank/DDBJ databases">
        <authorList>
            <person name="Varghese N."/>
            <person name="Submissions S."/>
        </authorList>
    </citation>
    <scope>NUCLEOTIDE SEQUENCE [LARGE SCALE GENOMIC DNA]</scope>
    <source>
        <strain evidence="8">Dd16</strain>
    </source>
</reference>
<dbReference type="GO" id="GO:0000105">
    <property type="term" value="P:L-histidine biosynthetic process"/>
    <property type="evidence" value="ECO:0007669"/>
    <property type="project" value="TreeGrafter"/>
</dbReference>
<dbReference type="Gene3D" id="3.40.190.80">
    <property type="match status" value="1"/>
</dbReference>
<feature type="binding site" evidence="6">
    <location>
        <position position="87"/>
    </location>
    <ligand>
        <name>Mg(2+)</name>
        <dbReference type="ChEBI" id="CHEBI:18420"/>
        <label>1</label>
        <note>catalytic</note>
    </ligand>
</feature>
<dbReference type="PRINTS" id="PR00377">
    <property type="entry name" value="IMPHPHTASES"/>
</dbReference>
<keyword evidence="5 6" id="KW-0460">Magnesium</keyword>
<dbReference type="GO" id="GO:0016791">
    <property type="term" value="F:phosphatase activity"/>
    <property type="evidence" value="ECO:0007669"/>
    <property type="project" value="UniProtKB-ARBA"/>
</dbReference>
<keyword evidence="8" id="KW-1185">Reference proteome</keyword>
<comment type="similarity">
    <text evidence="2">Belongs to the inositol monophosphatase superfamily.</text>
</comment>
<comment type="cofactor">
    <cofactor evidence="1 6">
        <name>Mg(2+)</name>
        <dbReference type="ChEBI" id="CHEBI:18420"/>
    </cofactor>
</comment>
<keyword evidence="3 6" id="KW-0479">Metal-binding</keyword>
<dbReference type="Gene3D" id="3.30.540.10">
    <property type="entry name" value="Fructose-1,6-Bisphosphatase, subunit A, domain 1"/>
    <property type="match status" value="1"/>
</dbReference>
<dbReference type="InterPro" id="IPR000760">
    <property type="entry name" value="Inositol_monophosphatase-like"/>
</dbReference>
<dbReference type="SUPFAM" id="SSF56655">
    <property type="entry name" value="Carbohydrate phosphatase"/>
    <property type="match status" value="1"/>
</dbReference>
<gene>
    <name evidence="7" type="ORF">SAMN06295910_0120</name>
</gene>
<feature type="binding site" evidence="6">
    <location>
        <position position="214"/>
    </location>
    <ligand>
        <name>Mg(2+)</name>
        <dbReference type="ChEBI" id="CHEBI:18420"/>
        <label>1</label>
        <note>catalytic</note>
    </ligand>
</feature>
<evidence type="ECO:0000256" key="1">
    <source>
        <dbReference type="ARBA" id="ARBA00001946"/>
    </source>
</evidence>
<dbReference type="Proteomes" id="UP000192934">
    <property type="component" value="Chromosome I"/>
</dbReference>
<dbReference type="RefSeq" id="WP_172840769.1">
    <property type="nucleotide sequence ID" value="NZ_LT840185.1"/>
</dbReference>
<dbReference type="STRING" id="941907.SAMN06295910_0120"/>
<evidence type="ECO:0000256" key="4">
    <source>
        <dbReference type="ARBA" id="ARBA00022801"/>
    </source>
</evidence>
<dbReference type="AlphaFoldDB" id="A0A1X7FYG9"/>
<dbReference type="GO" id="GO:0046872">
    <property type="term" value="F:metal ion binding"/>
    <property type="evidence" value="ECO:0007669"/>
    <property type="project" value="UniProtKB-KW"/>
</dbReference>
<feature type="binding site" evidence="6">
    <location>
        <position position="71"/>
    </location>
    <ligand>
        <name>Mg(2+)</name>
        <dbReference type="ChEBI" id="CHEBI:18420"/>
        <label>1</label>
        <note>catalytic</note>
    </ligand>
</feature>
<dbReference type="Pfam" id="PF00459">
    <property type="entry name" value="Inositol_P"/>
    <property type="match status" value="1"/>
</dbReference>
<feature type="binding site" evidence="6">
    <location>
        <position position="89"/>
    </location>
    <ligand>
        <name>Mg(2+)</name>
        <dbReference type="ChEBI" id="CHEBI:18420"/>
        <label>1</label>
        <note>catalytic</note>
    </ligand>
</feature>
<evidence type="ECO:0000256" key="6">
    <source>
        <dbReference type="PIRSR" id="PIRSR600760-2"/>
    </source>
</evidence>
<evidence type="ECO:0000313" key="8">
    <source>
        <dbReference type="Proteomes" id="UP000192934"/>
    </source>
</evidence>
<dbReference type="EMBL" id="LT840185">
    <property type="protein sequence ID" value="SMF61095.1"/>
    <property type="molecule type" value="Genomic_DNA"/>
</dbReference>
<accession>A0A1X7FYG9</accession>
<evidence type="ECO:0000256" key="5">
    <source>
        <dbReference type="ARBA" id="ARBA00022842"/>
    </source>
</evidence>
<evidence type="ECO:0000256" key="3">
    <source>
        <dbReference type="ARBA" id="ARBA00022723"/>
    </source>
</evidence>